<feature type="domain" description="BHLH" evidence="7">
    <location>
        <begin position="523"/>
        <end position="572"/>
    </location>
</feature>
<keyword evidence="5" id="KW-0539">Nucleus</keyword>
<evidence type="ECO:0000313" key="8">
    <source>
        <dbReference type="EMBL" id="ABR17818.1"/>
    </source>
</evidence>
<protein>
    <recommendedName>
        <fullName evidence="7">BHLH domain-containing protein</fullName>
    </recommendedName>
</protein>
<comment type="subcellular location">
    <subcellularLocation>
        <location evidence="1">Nucleus</location>
    </subcellularLocation>
</comment>
<keyword evidence="6" id="KW-0175">Coiled coil</keyword>
<organism evidence="8">
    <name type="scientific">Picea sitchensis</name>
    <name type="common">Sitka spruce</name>
    <name type="synonym">Pinus sitchensis</name>
    <dbReference type="NCBI Taxonomy" id="3332"/>
    <lineage>
        <taxon>Eukaryota</taxon>
        <taxon>Viridiplantae</taxon>
        <taxon>Streptophyta</taxon>
        <taxon>Embryophyta</taxon>
        <taxon>Tracheophyta</taxon>
        <taxon>Spermatophyta</taxon>
        <taxon>Pinopsida</taxon>
        <taxon>Pinidae</taxon>
        <taxon>Conifers I</taxon>
        <taxon>Pinales</taxon>
        <taxon>Pinaceae</taxon>
        <taxon>Picea</taxon>
    </lineage>
</organism>
<dbReference type="Pfam" id="PF14215">
    <property type="entry name" value="bHLH-MYC_N"/>
    <property type="match status" value="1"/>
</dbReference>
<dbReference type="PANTHER" id="PTHR46266">
    <property type="entry name" value="TRANSCRIPTION FACTOR TT8"/>
    <property type="match status" value="1"/>
</dbReference>
<dbReference type="Pfam" id="PF22754">
    <property type="entry name" value="bHLH-TF_ACT-like_plant"/>
    <property type="match status" value="1"/>
</dbReference>
<keyword evidence="2" id="KW-0805">Transcription regulation</keyword>
<evidence type="ECO:0000259" key="7">
    <source>
        <dbReference type="PROSITE" id="PS50888"/>
    </source>
</evidence>
<proteinExistence type="evidence at transcript level"/>
<dbReference type="PROSITE" id="PS50888">
    <property type="entry name" value="BHLH"/>
    <property type="match status" value="1"/>
</dbReference>
<dbReference type="Gene3D" id="4.10.280.10">
    <property type="entry name" value="Helix-loop-helix DNA-binding domain"/>
    <property type="match status" value="1"/>
</dbReference>
<evidence type="ECO:0000256" key="5">
    <source>
        <dbReference type="ARBA" id="ARBA00023242"/>
    </source>
</evidence>
<dbReference type="SUPFAM" id="SSF47459">
    <property type="entry name" value="HLH, helix-loop-helix DNA-binding domain"/>
    <property type="match status" value="1"/>
</dbReference>
<dbReference type="EMBL" id="EF678027">
    <property type="protein sequence ID" value="ABR17818.1"/>
    <property type="molecule type" value="mRNA"/>
</dbReference>
<dbReference type="CDD" id="cd11451">
    <property type="entry name" value="bHLH_AtTT8_like"/>
    <property type="match status" value="1"/>
</dbReference>
<dbReference type="GO" id="GO:0005634">
    <property type="term" value="C:nucleus"/>
    <property type="evidence" value="ECO:0007669"/>
    <property type="project" value="UniProtKB-SubCell"/>
</dbReference>
<feature type="coiled-coil region" evidence="6">
    <location>
        <begin position="562"/>
        <end position="596"/>
    </location>
</feature>
<dbReference type="SMART" id="SM00353">
    <property type="entry name" value="HLH"/>
    <property type="match status" value="1"/>
</dbReference>
<dbReference type="InterPro" id="IPR011598">
    <property type="entry name" value="bHLH_dom"/>
</dbReference>
<dbReference type="InterPro" id="IPR054502">
    <property type="entry name" value="bHLH-TF_ACT-like_plant"/>
</dbReference>
<dbReference type="PANTHER" id="PTHR46266:SF3">
    <property type="entry name" value="TRANSCRIPTION FACTOR EGL1"/>
    <property type="match status" value="1"/>
</dbReference>
<reference evidence="8" key="1">
    <citation type="submission" date="2007-06" db="EMBL/GenBank/DDBJ databases">
        <title>Full length cDNA sequences from Sitka Spruce (Picea sitchensis).</title>
        <authorList>
            <person name="Ralph S.G."/>
            <person name="Chun H.E."/>
            <person name="Liao N."/>
            <person name="Ali J."/>
            <person name="Reid K."/>
            <person name="Kolosova N."/>
            <person name="Cooper N."/>
            <person name="Cullis C."/>
            <person name="Jancsik S."/>
            <person name="Moore R."/>
            <person name="Mayo M."/>
            <person name="Wagner S."/>
            <person name="Holt R.A."/>
            <person name="Jones S.J.M."/>
            <person name="Marra M.A."/>
            <person name="Ritland C.E."/>
            <person name="Ritland K."/>
            <person name="Bohlmann J."/>
        </authorList>
    </citation>
    <scope>NUCLEOTIDE SEQUENCE</scope>
    <source>
        <tissue evidence="8">Bark</tissue>
    </source>
</reference>
<keyword evidence="4" id="KW-0804">Transcription</keyword>
<dbReference type="Pfam" id="PF00010">
    <property type="entry name" value="HLH"/>
    <property type="match status" value="1"/>
</dbReference>
<dbReference type="InterPro" id="IPR036638">
    <property type="entry name" value="HLH_DNA-bd_sf"/>
</dbReference>
<dbReference type="InterPro" id="IPR025610">
    <property type="entry name" value="MYC/MYB_N"/>
</dbReference>
<evidence type="ECO:0000256" key="2">
    <source>
        <dbReference type="ARBA" id="ARBA00023015"/>
    </source>
</evidence>
<evidence type="ECO:0000256" key="1">
    <source>
        <dbReference type="ARBA" id="ARBA00004123"/>
    </source>
</evidence>
<evidence type="ECO:0000256" key="6">
    <source>
        <dbReference type="SAM" id="Coils"/>
    </source>
</evidence>
<keyword evidence="3" id="KW-0010">Activator</keyword>
<sequence>MCLKAMAVMASANSSAIRKQLESVVQSIQWTYSIFWQLSNQQGVLEWSDGYYNGDIKTRKTVQPMELSNEELCLQRTLQLRELYESLSAGESNQPARRPCAALSPEDLTDTEWYYLVCMSYTFAPGVGLPGRTLANGRLVWLCQANEADSKVFPRALLAKSASIQTVVCIPIEDGVLEFGTTELEREDPGLVQRTISFFMEYPKPICSEQSTSSPQCSDRDEKDQVGMMTLLSSDSIVCLGRNQIGASTITDCGQYLPTPHEDLDLPIQTFEQKDKISITEDPQQHGLNESMQVEICEDYKASGSPEDHCCNGDAGPHEFPLISAENDCLQNGHVNLNPAALEGWPYMEDNTSHGLQASGECVTQSIVDPSPQLCTYSQRDMNMNMNVLLGLEQGSNALETMLESAAQTLDEDGHYSRTLSTILEQQQAGNLTESTGFISTKPGKDWRSRHSRQGSGFIHWKSNGNCVVGIKAVASPQKILKKVLFNLARLHSKYKEDPNYSPKLGEEDIGSKLVGRKIGQEDLSVSHVLAERRRREKLNEKFIVLRSLVPFVTKMDKASILGDAIEYLKQLQRRVEELEASSKVMEAEMRKTQNRNLPKRSCSSTEDMRMARHGGNHVDSCLQSSCLDGELGWTLTDTKQPPSKMPRLESKRKLNDLHKKGSCTLPAREDTEVSVSVIEDDAVLIEIQCPCRHGVLLDIMQRLSSLHLDTCSVQSSTADKMFAAVLKAKVQEKFGGSKRPSIAEVKEAVELVASKC</sequence>
<evidence type="ECO:0000256" key="3">
    <source>
        <dbReference type="ARBA" id="ARBA00023159"/>
    </source>
</evidence>
<accession>B8LQ88</accession>
<dbReference type="OMA" id="WLCQANE"/>
<evidence type="ECO:0000256" key="4">
    <source>
        <dbReference type="ARBA" id="ARBA00023163"/>
    </source>
</evidence>
<name>B8LQ88_PICSI</name>
<dbReference type="GO" id="GO:0046983">
    <property type="term" value="F:protein dimerization activity"/>
    <property type="evidence" value="ECO:0007669"/>
    <property type="project" value="InterPro"/>
</dbReference>
<dbReference type="AlphaFoldDB" id="B8LQ88"/>